<reference evidence="2 3" key="1">
    <citation type="submission" date="2016-10" db="EMBL/GenBank/DDBJ databases">
        <authorList>
            <person name="de Groot N.N."/>
        </authorList>
    </citation>
    <scope>NUCLEOTIDE SEQUENCE [LARGE SCALE GENOMIC DNA]</scope>
    <source>
        <strain evidence="2 3">GAS232</strain>
    </source>
</reference>
<gene>
    <name evidence="2" type="ORF">SAMN05444167_2410</name>
</gene>
<organism evidence="2 3">
    <name type="scientific">Terriglobus roseus</name>
    <dbReference type="NCBI Taxonomy" id="392734"/>
    <lineage>
        <taxon>Bacteria</taxon>
        <taxon>Pseudomonadati</taxon>
        <taxon>Acidobacteriota</taxon>
        <taxon>Terriglobia</taxon>
        <taxon>Terriglobales</taxon>
        <taxon>Acidobacteriaceae</taxon>
        <taxon>Terriglobus</taxon>
    </lineage>
</organism>
<dbReference type="InterPro" id="IPR021556">
    <property type="entry name" value="DUF2950"/>
</dbReference>
<evidence type="ECO:0008006" key="4">
    <source>
        <dbReference type="Google" id="ProtNLM"/>
    </source>
</evidence>
<name>A0A1G7L301_9BACT</name>
<dbReference type="Proteomes" id="UP000182427">
    <property type="component" value="Chromosome I"/>
</dbReference>
<protein>
    <recommendedName>
        <fullName evidence="4">DUF2950 domain-containing protein</fullName>
    </recommendedName>
</protein>
<dbReference type="AlphaFoldDB" id="A0A1G7L301"/>
<keyword evidence="1" id="KW-0732">Signal</keyword>
<evidence type="ECO:0000313" key="3">
    <source>
        <dbReference type="Proteomes" id="UP000182427"/>
    </source>
</evidence>
<keyword evidence="3" id="KW-1185">Reference proteome</keyword>
<sequence length="315" mass="33915">MNMHCKTFLVSRIAKVAIMTTLASPLSMLAQDHEKTFPSPQAATDAIVLALRTNNTKSLTELLGPEGRSLLNSGDAGSDKADIQAFLDAYDNHHGIMEGPGGIRILVVGPTQWPAPIPLRKSASGWYFDSAAGKQNLLFRRVGRNEFDAMKASQQLVKLQRTYALTAHDGVPAGTYAAHFWSRPGFHDGLYWNAKGDDTESPAGPLLAAASDQGYGIVRPTGSKPTPYGGYYYKILTTQGPHATGGARNYFTNGALTKGFAILAYPAGYKSSGVMTFMTDSHGRVYEKDLGPDTSKIAPSLTSFDPDPSWNLVQP</sequence>
<dbReference type="EMBL" id="LT629690">
    <property type="protein sequence ID" value="SDF43922.1"/>
    <property type="molecule type" value="Genomic_DNA"/>
</dbReference>
<accession>A0A1G7L301</accession>
<feature type="chain" id="PRO_5009241751" description="DUF2950 domain-containing protein" evidence="1">
    <location>
        <begin position="31"/>
        <end position="315"/>
    </location>
</feature>
<dbReference type="OrthoDB" id="108782at2"/>
<evidence type="ECO:0000256" key="1">
    <source>
        <dbReference type="SAM" id="SignalP"/>
    </source>
</evidence>
<evidence type="ECO:0000313" key="2">
    <source>
        <dbReference type="EMBL" id="SDF43922.1"/>
    </source>
</evidence>
<dbReference type="Pfam" id="PF11453">
    <property type="entry name" value="DUF2950"/>
    <property type="match status" value="1"/>
</dbReference>
<proteinExistence type="predicted"/>
<feature type="signal peptide" evidence="1">
    <location>
        <begin position="1"/>
        <end position="30"/>
    </location>
</feature>